<sequence>MTDAATGREPRQERSRATRHRLLEAALECLADVGWSASTVGRVAALAGVSRGAVQHHFPTREALFTAAVRHINGRRTEELTRRAAALPHGPGRTEAVVRMLVESYTGREFAAAVQLWAAAANDPALRAHVLPLEEDVGREAHRNALDLLGADESQPGVRESVQATLDLARGLGLADLLTDDRVRRTRIIEQWARTLDGVLART</sequence>
<reference evidence="4" key="1">
    <citation type="submission" date="2023-02" db="EMBL/GenBank/DDBJ databases">
        <title>Nocardiopsis ansamitocini NBRC 112285.</title>
        <authorList>
            <person name="Ichikawa N."/>
            <person name="Sato H."/>
            <person name="Tonouchi N."/>
        </authorList>
    </citation>
    <scope>NUCLEOTIDE SEQUENCE</scope>
    <source>
        <strain evidence="4">NBRC 112285</strain>
    </source>
</reference>
<dbReference type="RefSeq" id="WP_285759133.1">
    <property type="nucleotide sequence ID" value="NZ_BSQG01000003.1"/>
</dbReference>
<evidence type="ECO:0000256" key="1">
    <source>
        <dbReference type="ARBA" id="ARBA00023125"/>
    </source>
</evidence>
<dbReference type="Proteomes" id="UP001165092">
    <property type="component" value="Unassembled WGS sequence"/>
</dbReference>
<dbReference type="GO" id="GO:0000976">
    <property type="term" value="F:transcription cis-regulatory region binding"/>
    <property type="evidence" value="ECO:0007669"/>
    <property type="project" value="TreeGrafter"/>
</dbReference>
<evidence type="ECO:0000259" key="3">
    <source>
        <dbReference type="PROSITE" id="PS50977"/>
    </source>
</evidence>
<evidence type="ECO:0000313" key="5">
    <source>
        <dbReference type="Proteomes" id="UP001165092"/>
    </source>
</evidence>
<name>A0A9W6P696_9ACTN</name>
<evidence type="ECO:0000256" key="2">
    <source>
        <dbReference type="PROSITE-ProRule" id="PRU00335"/>
    </source>
</evidence>
<dbReference type="InterPro" id="IPR050109">
    <property type="entry name" value="HTH-type_TetR-like_transc_reg"/>
</dbReference>
<dbReference type="Gene3D" id="1.10.357.10">
    <property type="entry name" value="Tetracycline Repressor, domain 2"/>
    <property type="match status" value="1"/>
</dbReference>
<dbReference type="PANTHER" id="PTHR30055:SF226">
    <property type="entry name" value="HTH-TYPE TRANSCRIPTIONAL REGULATOR PKSA"/>
    <property type="match status" value="1"/>
</dbReference>
<keyword evidence="1 2" id="KW-0238">DNA-binding</keyword>
<dbReference type="InterPro" id="IPR001647">
    <property type="entry name" value="HTH_TetR"/>
</dbReference>
<dbReference type="PRINTS" id="PR00455">
    <property type="entry name" value="HTHTETR"/>
</dbReference>
<comment type="caution">
    <text evidence="4">The sequence shown here is derived from an EMBL/GenBank/DDBJ whole genome shotgun (WGS) entry which is preliminary data.</text>
</comment>
<proteinExistence type="predicted"/>
<protein>
    <submittedName>
        <fullName evidence="4">TetR family transcriptional regulator</fullName>
    </submittedName>
</protein>
<dbReference type="PANTHER" id="PTHR30055">
    <property type="entry name" value="HTH-TYPE TRANSCRIPTIONAL REGULATOR RUTR"/>
    <property type="match status" value="1"/>
</dbReference>
<feature type="DNA-binding region" description="H-T-H motif" evidence="2">
    <location>
        <begin position="39"/>
        <end position="58"/>
    </location>
</feature>
<organism evidence="4 5">
    <name type="scientific">Nocardiopsis ansamitocini</name>
    <dbReference type="NCBI Taxonomy" id="1670832"/>
    <lineage>
        <taxon>Bacteria</taxon>
        <taxon>Bacillati</taxon>
        <taxon>Actinomycetota</taxon>
        <taxon>Actinomycetes</taxon>
        <taxon>Streptosporangiales</taxon>
        <taxon>Nocardiopsidaceae</taxon>
        <taxon>Nocardiopsis</taxon>
    </lineage>
</organism>
<dbReference type="Pfam" id="PF00440">
    <property type="entry name" value="TetR_N"/>
    <property type="match status" value="1"/>
</dbReference>
<dbReference type="SUPFAM" id="SSF46689">
    <property type="entry name" value="Homeodomain-like"/>
    <property type="match status" value="1"/>
</dbReference>
<accession>A0A9W6P696</accession>
<feature type="domain" description="HTH tetR-type" evidence="3">
    <location>
        <begin position="16"/>
        <end position="76"/>
    </location>
</feature>
<evidence type="ECO:0000313" key="4">
    <source>
        <dbReference type="EMBL" id="GLU47847.1"/>
    </source>
</evidence>
<dbReference type="AlphaFoldDB" id="A0A9W6P696"/>
<dbReference type="EMBL" id="BSQG01000003">
    <property type="protein sequence ID" value="GLU47847.1"/>
    <property type="molecule type" value="Genomic_DNA"/>
</dbReference>
<dbReference type="GO" id="GO:0003700">
    <property type="term" value="F:DNA-binding transcription factor activity"/>
    <property type="evidence" value="ECO:0007669"/>
    <property type="project" value="TreeGrafter"/>
</dbReference>
<dbReference type="PROSITE" id="PS50977">
    <property type="entry name" value="HTH_TETR_2"/>
    <property type="match status" value="1"/>
</dbReference>
<gene>
    <name evidence="4" type="ORF">Nans01_21980</name>
</gene>
<keyword evidence="5" id="KW-1185">Reference proteome</keyword>
<dbReference type="InterPro" id="IPR009057">
    <property type="entry name" value="Homeodomain-like_sf"/>
</dbReference>